<proteinExistence type="predicted"/>
<feature type="compositionally biased region" description="Basic and acidic residues" evidence="1">
    <location>
        <begin position="55"/>
        <end position="65"/>
    </location>
</feature>
<feature type="compositionally biased region" description="Low complexity" evidence="1">
    <location>
        <begin position="71"/>
        <end position="82"/>
    </location>
</feature>
<evidence type="ECO:0000313" key="3">
    <source>
        <dbReference type="Proteomes" id="UP000282322"/>
    </source>
</evidence>
<dbReference type="RefSeq" id="WP_124954914.1">
    <property type="nucleotide sequence ID" value="NZ_RRCH01000021.1"/>
</dbReference>
<feature type="region of interest" description="Disordered" evidence="1">
    <location>
        <begin position="44"/>
        <end position="86"/>
    </location>
</feature>
<dbReference type="EMBL" id="RRCH01000021">
    <property type="protein sequence ID" value="RRJ30543.1"/>
    <property type="molecule type" value="Genomic_DNA"/>
</dbReference>
<evidence type="ECO:0000256" key="1">
    <source>
        <dbReference type="SAM" id="MobiDB-lite"/>
    </source>
</evidence>
<accession>A0A3P3RDL0</accession>
<dbReference type="AlphaFoldDB" id="A0A3P3RDL0"/>
<comment type="caution">
    <text evidence="2">The sequence shown here is derived from an EMBL/GenBank/DDBJ whole genome shotgun (WGS) entry which is preliminary data.</text>
</comment>
<evidence type="ECO:0000313" key="2">
    <source>
        <dbReference type="EMBL" id="RRJ30543.1"/>
    </source>
</evidence>
<keyword evidence="3" id="KW-1185">Reference proteome</keyword>
<protein>
    <submittedName>
        <fullName evidence="2">Uncharacterized protein</fullName>
    </submittedName>
</protein>
<gene>
    <name evidence="2" type="ORF">EIK79_09695</name>
</gene>
<sequence length="118" mass="12772">MTIRSTLFDTVLVGTKDGAGIKRKLTIALVAIVGVTILLRFRGDDTQTDEAGEEPTGKEEHKAVKTETVTEESTTGDTGSATKSLTDGQRELDMFDMLAIVAAAITEARDEYHKRTGR</sequence>
<name>A0A3P3RDL0_9EURY</name>
<dbReference type="Proteomes" id="UP000282322">
    <property type="component" value="Unassembled WGS sequence"/>
</dbReference>
<reference evidence="2 3" key="1">
    <citation type="submission" date="2018-11" db="EMBL/GenBank/DDBJ databases">
        <title>Taxonoimc description of Halomarina strain SPP-AMP-1.</title>
        <authorList>
            <person name="Pal Y."/>
            <person name="Srinivasana K."/>
            <person name="Verma A."/>
            <person name="Kumar P."/>
        </authorList>
    </citation>
    <scope>NUCLEOTIDE SEQUENCE [LARGE SCALE GENOMIC DNA]</scope>
    <source>
        <strain evidence="2 3">SPP-AMP-1</strain>
    </source>
</reference>
<organism evidence="2 3">
    <name type="scientific">Halocatena pleomorpha</name>
    <dbReference type="NCBI Taxonomy" id="1785090"/>
    <lineage>
        <taxon>Archaea</taxon>
        <taxon>Methanobacteriati</taxon>
        <taxon>Methanobacteriota</taxon>
        <taxon>Stenosarchaea group</taxon>
        <taxon>Halobacteria</taxon>
        <taxon>Halobacteriales</taxon>
        <taxon>Natronomonadaceae</taxon>
        <taxon>Halocatena</taxon>
    </lineage>
</organism>